<evidence type="ECO:0000313" key="1">
    <source>
        <dbReference type="EMBL" id="CAL0331561.1"/>
    </source>
</evidence>
<protein>
    <submittedName>
        <fullName evidence="1">Uncharacterized protein</fullName>
    </submittedName>
</protein>
<keyword evidence="2" id="KW-1185">Reference proteome</keyword>
<dbReference type="Proteomes" id="UP001497480">
    <property type="component" value="Unassembled WGS sequence"/>
</dbReference>
<organism evidence="1 2">
    <name type="scientific">Lupinus luteus</name>
    <name type="common">European yellow lupine</name>
    <dbReference type="NCBI Taxonomy" id="3873"/>
    <lineage>
        <taxon>Eukaryota</taxon>
        <taxon>Viridiplantae</taxon>
        <taxon>Streptophyta</taxon>
        <taxon>Embryophyta</taxon>
        <taxon>Tracheophyta</taxon>
        <taxon>Spermatophyta</taxon>
        <taxon>Magnoliopsida</taxon>
        <taxon>eudicotyledons</taxon>
        <taxon>Gunneridae</taxon>
        <taxon>Pentapetalae</taxon>
        <taxon>rosids</taxon>
        <taxon>fabids</taxon>
        <taxon>Fabales</taxon>
        <taxon>Fabaceae</taxon>
        <taxon>Papilionoideae</taxon>
        <taxon>50 kb inversion clade</taxon>
        <taxon>genistoids sensu lato</taxon>
        <taxon>core genistoids</taxon>
        <taxon>Genisteae</taxon>
        <taxon>Lupinus</taxon>
    </lineage>
</organism>
<evidence type="ECO:0000313" key="2">
    <source>
        <dbReference type="Proteomes" id="UP001497480"/>
    </source>
</evidence>
<accession>A0AAV1YE31</accession>
<comment type="caution">
    <text evidence="1">The sequence shown here is derived from an EMBL/GenBank/DDBJ whole genome shotgun (WGS) entry which is preliminary data.</text>
</comment>
<name>A0AAV1YE31_LUPLU</name>
<proteinExistence type="predicted"/>
<sequence length="79" mass="8862">MEEMKESSSANRGKTWHAYEAMTIGEQTVPSFAILKSASYQTPVIVNTRDKKVLRCCLESTGKSRYLSEDTTLLLGKNM</sequence>
<reference evidence="1 2" key="1">
    <citation type="submission" date="2024-03" db="EMBL/GenBank/DDBJ databases">
        <authorList>
            <person name="Martinez-Hernandez J."/>
        </authorList>
    </citation>
    <scope>NUCLEOTIDE SEQUENCE [LARGE SCALE GENOMIC DNA]</scope>
</reference>
<dbReference type="AlphaFoldDB" id="A0AAV1YE31"/>
<gene>
    <name evidence="1" type="ORF">LLUT_LOCUS32621</name>
</gene>
<dbReference type="EMBL" id="CAXHTB010000023">
    <property type="protein sequence ID" value="CAL0331561.1"/>
    <property type="molecule type" value="Genomic_DNA"/>
</dbReference>